<feature type="compositionally biased region" description="Polar residues" evidence="23">
    <location>
        <begin position="792"/>
        <end position="809"/>
    </location>
</feature>
<dbReference type="InterPro" id="IPR023346">
    <property type="entry name" value="Lysozyme-like_dom_sf"/>
</dbReference>
<dbReference type="GO" id="GO:0030288">
    <property type="term" value="C:outer membrane-bounded periplasmic space"/>
    <property type="evidence" value="ECO:0007669"/>
    <property type="project" value="TreeGrafter"/>
</dbReference>
<dbReference type="SUPFAM" id="SSF53955">
    <property type="entry name" value="Lysozyme-like"/>
    <property type="match status" value="1"/>
</dbReference>
<dbReference type="InterPro" id="IPR001264">
    <property type="entry name" value="Glyco_trans_51"/>
</dbReference>
<dbReference type="PANTHER" id="PTHR32282:SF32">
    <property type="entry name" value="PENICILLIN-BINDING PROTEIN 2A"/>
    <property type="match status" value="1"/>
</dbReference>
<keyword evidence="9" id="KW-0808">Transferase</keyword>
<evidence type="ECO:0000256" key="1">
    <source>
        <dbReference type="ARBA" id="ARBA00002624"/>
    </source>
</evidence>
<evidence type="ECO:0000256" key="23">
    <source>
        <dbReference type="SAM" id="MobiDB-lite"/>
    </source>
</evidence>
<evidence type="ECO:0000256" key="19">
    <source>
        <dbReference type="ARBA" id="ARBA00023316"/>
    </source>
</evidence>
<sequence>MDNNKRRNSSPPTDNRKRAKKGGTGIPMRKYYGPTGTPEYPYHSPELEEAAAKPKWVLVLRQTLSILGSTLAAMFMILIITCTIVATALVVYVMNFRDDVSNVTIEEMELSYNTNIYAQDSSGEWVNIYEVTNESQRIPVNIDEIPQHTRDAFVCAEDERFYTHDGVDYKRTVSAFVNMFVHIYDTNQGGSTITQQLIKNITGDSEQSPSRKIREIFRAMELERAYSKDKILETYMNYIGFGGTSNGIEHAAQKYFGKSAKDLDVAEAACLAAIPKSPETLNPFAGYKDDTTGEWVNTGKKKNKKRQEYVLWQMYNNGALTYDEYQSALHEKLIFTDSDEYKAAHPDAQKEEDTDPNKPTSWIVDAALYEVADYLKDKFNLTTQQAISRINRGGYQIYTTVNQDMQAYVEEKYKDLNNLVEKDRVAQWQDQDGDGEYSSSEIVYPESAFIAMNYKGEIQAMVGAVGEKTESLCFNYATMEQRQPGSTIKPLTTYGLALESDLIHWGSIYKDEPIEVEGKAWPTNYSEDSSAMSISHKELKIYEALEKSYNTVPAQLCQALTPQSVFDFATSKMRLDLCKDSGDGHTDMAYSPLTVGALTYGVTLENLVNGYVPYGNGGTQYQAHLVSKVVQGAGDLIYENDGSPEEAVSSETAYVMNKLLQDVVNNGTGQKAKLEHKHVAGKTGTTQDWNDLTFVGLTEDFVSGVWLGYKERAELKDHHIKSAQIWQNIIGEYADQMDTGAEYPEDSSIVEGKVCTKSGKIAGPNCTATTTGYWKSSNAPVCDECTKYGSKTTKATNENSGSTSATTAAGEQHSETQHPAENNSNAAATEAAATQAPAQ</sequence>
<dbReference type="InterPro" id="IPR012338">
    <property type="entry name" value="Beta-lactam/transpept-like"/>
</dbReference>
<dbReference type="EC" id="2.4.99.28" evidence="21"/>
<dbReference type="InterPro" id="IPR050396">
    <property type="entry name" value="Glycosyltr_51/Transpeptidase"/>
</dbReference>
<keyword evidence="19" id="KW-0961">Cell wall biogenesis/degradation</keyword>
<dbReference type="InterPro" id="IPR036950">
    <property type="entry name" value="PBP_transglycosylase"/>
</dbReference>
<dbReference type="Pfam" id="PF00912">
    <property type="entry name" value="Transgly"/>
    <property type="match status" value="1"/>
</dbReference>
<name>U2KX05_9FIRM</name>
<evidence type="ECO:0000256" key="6">
    <source>
        <dbReference type="ARBA" id="ARBA00022645"/>
    </source>
</evidence>
<evidence type="ECO:0000256" key="24">
    <source>
        <dbReference type="SAM" id="Phobius"/>
    </source>
</evidence>
<keyword evidence="28" id="KW-1185">Reference proteome</keyword>
<dbReference type="Proteomes" id="UP000016662">
    <property type="component" value="Unassembled WGS sequence"/>
</dbReference>
<keyword evidence="18" id="KW-0511">Multifunctional enzyme</keyword>
<evidence type="ECO:0000259" key="26">
    <source>
        <dbReference type="Pfam" id="PF00912"/>
    </source>
</evidence>
<dbReference type="GO" id="GO:0008658">
    <property type="term" value="F:penicillin binding"/>
    <property type="evidence" value="ECO:0007669"/>
    <property type="project" value="InterPro"/>
</dbReference>
<evidence type="ECO:0000256" key="5">
    <source>
        <dbReference type="ARBA" id="ARBA00022475"/>
    </source>
</evidence>
<evidence type="ECO:0000256" key="10">
    <source>
        <dbReference type="ARBA" id="ARBA00022692"/>
    </source>
</evidence>
<comment type="function">
    <text evidence="1">Cell wall formation. Synthesis of cross-linked peptidoglycan from the lipid intermediates. The enzyme has a penicillin-insensitive transglycosylase N-terminal domain (formation of linear glycan strands) and a penicillin-sensitive transpeptidase C-terminal domain (cross-linking of the peptide subunits).</text>
</comment>
<keyword evidence="10 24" id="KW-0812">Transmembrane</keyword>
<evidence type="ECO:0000313" key="28">
    <source>
        <dbReference type="Proteomes" id="UP000016662"/>
    </source>
</evidence>
<evidence type="ECO:0000313" key="27">
    <source>
        <dbReference type="EMBL" id="ERJ96610.1"/>
    </source>
</evidence>
<evidence type="ECO:0000256" key="14">
    <source>
        <dbReference type="ARBA" id="ARBA00022984"/>
    </source>
</evidence>
<evidence type="ECO:0000256" key="2">
    <source>
        <dbReference type="ARBA" id="ARBA00004401"/>
    </source>
</evidence>
<evidence type="ECO:0000256" key="22">
    <source>
        <dbReference type="ARBA" id="ARBA00049902"/>
    </source>
</evidence>
<evidence type="ECO:0000256" key="9">
    <source>
        <dbReference type="ARBA" id="ARBA00022679"/>
    </source>
</evidence>
<feature type="compositionally biased region" description="Polar residues" evidence="23">
    <location>
        <begin position="1"/>
        <end position="13"/>
    </location>
</feature>
<keyword evidence="12" id="KW-0133">Cell shape</keyword>
<protein>
    <recommendedName>
        <fullName evidence="4">Penicillin-binding protein 1A</fullName>
        <ecNumber evidence="21">2.4.99.28</ecNumber>
        <ecNumber evidence="3">3.4.16.4</ecNumber>
    </recommendedName>
</protein>
<dbReference type="Gene3D" id="3.40.710.10">
    <property type="entry name" value="DD-peptidase/beta-lactamase superfamily"/>
    <property type="match status" value="1"/>
</dbReference>
<dbReference type="GO" id="GO:0008955">
    <property type="term" value="F:peptidoglycan glycosyltransferase activity"/>
    <property type="evidence" value="ECO:0007669"/>
    <property type="project" value="UniProtKB-EC"/>
</dbReference>
<dbReference type="SUPFAM" id="SSF56601">
    <property type="entry name" value="beta-lactamase/transpeptidase-like"/>
    <property type="match status" value="1"/>
</dbReference>
<keyword evidence="16 24" id="KW-0472">Membrane</keyword>
<evidence type="ECO:0000256" key="17">
    <source>
        <dbReference type="ARBA" id="ARBA00023251"/>
    </source>
</evidence>
<keyword evidence="7" id="KW-0645">Protease</keyword>
<reference evidence="27 28" key="1">
    <citation type="submission" date="2013-07" db="EMBL/GenBank/DDBJ databases">
        <authorList>
            <person name="Weinstock G."/>
            <person name="Sodergren E."/>
            <person name="Wylie T."/>
            <person name="Fulton L."/>
            <person name="Fulton R."/>
            <person name="Fronick C."/>
            <person name="O'Laughlin M."/>
            <person name="Godfrey J."/>
            <person name="Miner T."/>
            <person name="Herter B."/>
            <person name="Appelbaum E."/>
            <person name="Cordes M."/>
            <person name="Lek S."/>
            <person name="Wollam A."/>
            <person name="Pepin K.H."/>
            <person name="Palsikar V.B."/>
            <person name="Mitreva M."/>
            <person name="Wilson R.K."/>
        </authorList>
    </citation>
    <scope>NUCLEOTIDE SEQUENCE [LARGE SCALE GENOMIC DNA]</scope>
    <source>
        <strain evidence="27 28">ATCC 27760</strain>
    </source>
</reference>
<dbReference type="GO" id="GO:0071555">
    <property type="term" value="P:cell wall organization"/>
    <property type="evidence" value="ECO:0007669"/>
    <property type="project" value="UniProtKB-KW"/>
</dbReference>
<comment type="subcellular location">
    <subcellularLocation>
        <location evidence="2">Cell membrane</location>
        <topology evidence="2">Single-pass type II membrane protein</topology>
    </subcellularLocation>
</comment>
<dbReference type="GO" id="GO:0009252">
    <property type="term" value="P:peptidoglycan biosynthetic process"/>
    <property type="evidence" value="ECO:0007669"/>
    <property type="project" value="UniProtKB-UniPathway"/>
</dbReference>
<feature type="region of interest" description="Disordered" evidence="23">
    <location>
        <begin position="792"/>
        <end position="839"/>
    </location>
</feature>
<dbReference type="HOGENOM" id="CLU_006354_2_2_9"/>
<feature type="region of interest" description="Disordered" evidence="23">
    <location>
        <begin position="1"/>
        <end position="32"/>
    </location>
</feature>
<accession>U2KX05</accession>
<evidence type="ECO:0000256" key="12">
    <source>
        <dbReference type="ARBA" id="ARBA00022960"/>
    </source>
</evidence>
<dbReference type="EMBL" id="AWVF01000113">
    <property type="protein sequence ID" value="ERJ96610.1"/>
    <property type="molecule type" value="Genomic_DNA"/>
</dbReference>
<evidence type="ECO:0000256" key="11">
    <source>
        <dbReference type="ARBA" id="ARBA00022801"/>
    </source>
</evidence>
<comment type="catalytic activity">
    <reaction evidence="20">
        <text>Preferential cleavage: (Ac)2-L-Lys-D-Ala-|-D-Ala. Also transpeptidation of peptidyl-alanyl moieties that are N-acyl substituents of D-alanine.</text>
        <dbReference type="EC" id="3.4.16.4"/>
    </reaction>
</comment>
<keyword evidence="14" id="KW-0573">Peptidoglycan synthesis</keyword>
<evidence type="ECO:0000256" key="18">
    <source>
        <dbReference type="ARBA" id="ARBA00023268"/>
    </source>
</evidence>
<evidence type="ECO:0000256" key="4">
    <source>
        <dbReference type="ARBA" id="ARBA00018638"/>
    </source>
</evidence>
<feature type="compositionally biased region" description="Low complexity" evidence="23">
    <location>
        <begin position="819"/>
        <end position="839"/>
    </location>
</feature>
<dbReference type="Gene3D" id="1.10.3810.10">
    <property type="entry name" value="Biosynthetic peptidoglycan transglycosylase-like"/>
    <property type="match status" value="1"/>
</dbReference>
<feature type="domain" description="Penicillin-binding protein transpeptidase" evidence="25">
    <location>
        <begin position="449"/>
        <end position="691"/>
    </location>
</feature>
<comment type="caution">
    <text evidence="27">The sequence shown here is derived from an EMBL/GenBank/DDBJ whole genome shotgun (WGS) entry which is preliminary data.</text>
</comment>
<evidence type="ECO:0000256" key="8">
    <source>
        <dbReference type="ARBA" id="ARBA00022676"/>
    </source>
</evidence>
<dbReference type="PANTHER" id="PTHR32282">
    <property type="entry name" value="BINDING PROTEIN TRANSPEPTIDASE, PUTATIVE-RELATED"/>
    <property type="match status" value="1"/>
</dbReference>
<dbReference type="GO" id="GO:0005886">
    <property type="term" value="C:plasma membrane"/>
    <property type="evidence" value="ECO:0007669"/>
    <property type="project" value="UniProtKB-SubCell"/>
</dbReference>
<keyword evidence="15 24" id="KW-1133">Transmembrane helix</keyword>
<dbReference type="eggNOG" id="COG0744">
    <property type="taxonomic scope" value="Bacteria"/>
</dbReference>
<dbReference type="Pfam" id="PF00905">
    <property type="entry name" value="Transpeptidase"/>
    <property type="match status" value="1"/>
</dbReference>
<feature type="domain" description="Glycosyl transferase family 51" evidence="26">
    <location>
        <begin position="129"/>
        <end position="314"/>
    </location>
</feature>
<keyword evidence="13" id="KW-0735">Signal-anchor</keyword>
<proteinExistence type="predicted"/>
<keyword evidence="11" id="KW-0378">Hydrolase</keyword>
<keyword evidence="6" id="KW-0121">Carboxypeptidase</keyword>
<evidence type="ECO:0000256" key="13">
    <source>
        <dbReference type="ARBA" id="ARBA00022968"/>
    </source>
</evidence>
<dbReference type="InterPro" id="IPR001460">
    <property type="entry name" value="PCN-bd_Tpept"/>
</dbReference>
<evidence type="ECO:0000256" key="7">
    <source>
        <dbReference type="ARBA" id="ARBA00022670"/>
    </source>
</evidence>
<comment type="catalytic activity">
    <reaction evidence="22">
        <text>[GlcNAc-(1-&gt;4)-Mur2Ac(oyl-L-Ala-gamma-D-Glu-L-Lys-D-Ala-D-Ala)](n)-di-trans,octa-cis-undecaprenyl diphosphate + beta-D-GlcNAc-(1-&gt;4)-Mur2Ac(oyl-L-Ala-gamma-D-Glu-L-Lys-D-Ala-D-Ala)-di-trans,octa-cis-undecaprenyl diphosphate = [GlcNAc-(1-&gt;4)-Mur2Ac(oyl-L-Ala-gamma-D-Glu-L-Lys-D-Ala-D-Ala)](n+1)-di-trans,octa-cis-undecaprenyl diphosphate + di-trans,octa-cis-undecaprenyl diphosphate + H(+)</text>
        <dbReference type="Rhea" id="RHEA:23708"/>
        <dbReference type="Rhea" id="RHEA-COMP:9602"/>
        <dbReference type="Rhea" id="RHEA-COMP:9603"/>
        <dbReference type="ChEBI" id="CHEBI:15378"/>
        <dbReference type="ChEBI" id="CHEBI:58405"/>
        <dbReference type="ChEBI" id="CHEBI:60033"/>
        <dbReference type="ChEBI" id="CHEBI:78435"/>
        <dbReference type="EC" id="2.4.99.28"/>
    </reaction>
</comment>
<dbReference type="RefSeq" id="WP_021682480.1">
    <property type="nucleotide sequence ID" value="NZ_KI260415.1"/>
</dbReference>
<evidence type="ECO:0000259" key="25">
    <source>
        <dbReference type="Pfam" id="PF00905"/>
    </source>
</evidence>
<dbReference type="UniPathway" id="UPA00219"/>
<keyword evidence="17" id="KW-0046">Antibiotic resistance</keyword>
<evidence type="ECO:0000256" key="20">
    <source>
        <dbReference type="ARBA" id="ARBA00034000"/>
    </source>
</evidence>
<evidence type="ECO:0000256" key="16">
    <source>
        <dbReference type="ARBA" id="ARBA00023136"/>
    </source>
</evidence>
<evidence type="ECO:0000256" key="3">
    <source>
        <dbReference type="ARBA" id="ARBA00012448"/>
    </source>
</evidence>
<keyword evidence="8" id="KW-0328">Glycosyltransferase</keyword>
<dbReference type="EC" id="3.4.16.4" evidence="3"/>
<dbReference type="PATRIC" id="fig|411473.3.peg.843"/>
<dbReference type="STRING" id="411473.RUMCAL_01022"/>
<dbReference type="AlphaFoldDB" id="U2KX05"/>
<dbReference type="GO" id="GO:0009002">
    <property type="term" value="F:serine-type D-Ala-D-Ala carboxypeptidase activity"/>
    <property type="evidence" value="ECO:0007669"/>
    <property type="project" value="UniProtKB-EC"/>
</dbReference>
<keyword evidence="5" id="KW-1003">Cell membrane</keyword>
<dbReference type="GO" id="GO:0046677">
    <property type="term" value="P:response to antibiotic"/>
    <property type="evidence" value="ECO:0007669"/>
    <property type="project" value="UniProtKB-KW"/>
</dbReference>
<evidence type="ECO:0000256" key="15">
    <source>
        <dbReference type="ARBA" id="ARBA00022989"/>
    </source>
</evidence>
<gene>
    <name evidence="27" type="ORF">RUMCAL_01022</name>
</gene>
<evidence type="ECO:0000256" key="21">
    <source>
        <dbReference type="ARBA" id="ARBA00044770"/>
    </source>
</evidence>
<dbReference type="GO" id="GO:0006508">
    <property type="term" value="P:proteolysis"/>
    <property type="evidence" value="ECO:0007669"/>
    <property type="project" value="UniProtKB-KW"/>
</dbReference>
<organism evidence="27 28">
    <name type="scientific">Ruminococcus callidus ATCC 27760</name>
    <dbReference type="NCBI Taxonomy" id="411473"/>
    <lineage>
        <taxon>Bacteria</taxon>
        <taxon>Bacillati</taxon>
        <taxon>Bacillota</taxon>
        <taxon>Clostridia</taxon>
        <taxon>Eubacteriales</taxon>
        <taxon>Oscillospiraceae</taxon>
        <taxon>Ruminococcus</taxon>
    </lineage>
</organism>
<dbReference type="GO" id="GO:0008360">
    <property type="term" value="P:regulation of cell shape"/>
    <property type="evidence" value="ECO:0007669"/>
    <property type="project" value="UniProtKB-KW"/>
</dbReference>
<feature type="transmembrane region" description="Helical" evidence="24">
    <location>
        <begin position="71"/>
        <end position="94"/>
    </location>
</feature>